<dbReference type="Proteomes" id="UP000253772">
    <property type="component" value="Chromosome c2"/>
</dbReference>
<name>A0A482J312_9BURK</name>
<dbReference type="EMBL" id="CP037901">
    <property type="protein sequence ID" value="QBP13869.1"/>
    <property type="molecule type" value="Genomic_DNA"/>
</dbReference>
<proteinExistence type="predicted"/>
<accession>A0A482J312</accession>
<gene>
    <name evidence="1" type="ORF">DDF84_030480</name>
</gene>
<sequence>MTPPGVPTMHPELQDEILQLRARSARFACLSYRLSDLEDVLRFIKSGLLKATPAAIAQYRTERLQLISQIQAMLLASRTA</sequence>
<organism evidence="1 2">
    <name type="scientific">Cupriavidus metallidurans</name>
    <dbReference type="NCBI Taxonomy" id="119219"/>
    <lineage>
        <taxon>Bacteria</taxon>
        <taxon>Pseudomonadati</taxon>
        <taxon>Pseudomonadota</taxon>
        <taxon>Betaproteobacteria</taxon>
        <taxon>Burkholderiales</taxon>
        <taxon>Burkholderiaceae</taxon>
        <taxon>Cupriavidus</taxon>
    </lineage>
</organism>
<evidence type="ECO:0000313" key="1">
    <source>
        <dbReference type="EMBL" id="QBP13869.1"/>
    </source>
</evidence>
<protein>
    <submittedName>
        <fullName evidence="1">Uncharacterized protein</fullName>
    </submittedName>
</protein>
<dbReference type="AlphaFoldDB" id="A0A482J312"/>
<reference evidence="1 2" key="1">
    <citation type="submission" date="2019-03" db="EMBL/GenBank/DDBJ databases">
        <title>Comparative insights into the high quality Complete genome sequence of highly metal resistant Cupriavidus metallidurans strain BS1 isolated from a gold-copper mine.</title>
        <authorList>
            <person name="Mazhar H.S."/>
            <person name="Rensing C."/>
        </authorList>
    </citation>
    <scope>NUCLEOTIDE SEQUENCE [LARGE SCALE GENOMIC DNA]</scope>
    <source>
        <strain evidence="1 2">BS1</strain>
    </source>
</reference>
<evidence type="ECO:0000313" key="2">
    <source>
        <dbReference type="Proteomes" id="UP000253772"/>
    </source>
</evidence>